<feature type="repeat" description="WD" evidence="5">
    <location>
        <begin position="301"/>
        <end position="340"/>
    </location>
</feature>
<dbReference type="InterPro" id="IPR006594">
    <property type="entry name" value="LisH"/>
</dbReference>
<dbReference type="EMBL" id="KC513612">
    <property type="protein sequence ID" value="AGE96034.1"/>
    <property type="molecule type" value="Genomic_DNA"/>
</dbReference>
<dbReference type="SUPFAM" id="SSF69322">
    <property type="entry name" value="Tricorn protease domain 2"/>
    <property type="match status" value="1"/>
</dbReference>
<evidence type="ECO:0000256" key="5">
    <source>
        <dbReference type="PROSITE-ProRule" id="PRU00221"/>
    </source>
</evidence>
<keyword evidence="2 5" id="KW-0853">WD repeat</keyword>
<dbReference type="SMART" id="SM00667">
    <property type="entry name" value="LisH"/>
    <property type="match status" value="1"/>
</dbReference>
<accession>M1JKL3</accession>
<dbReference type="VEuPathDB" id="MicrosporidiaDB:AEWQ_010790"/>
<dbReference type="PROSITE" id="PS50896">
    <property type="entry name" value="LISH"/>
    <property type="match status" value="1"/>
</dbReference>
<keyword evidence="3" id="KW-0677">Repeat</keyword>
<dbReference type="AlphaFoldDB" id="M1JKL3"/>
<dbReference type="Pfam" id="PF08513">
    <property type="entry name" value="LisH"/>
    <property type="match status" value="1"/>
</dbReference>
<dbReference type="PROSITE" id="PS00678">
    <property type="entry name" value="WD_REPEATS_1"/>
    <property type="match status" value="1"/>
</dbReference>
<dbReference type="OMA" id="CVCENDI"/>
<protein>
    <submittedName>
        <fullName evidence="6">Wd repeat containing protein</fullName>
    </submittedName>
</protein>
<gene>
    <name evidence="6" type="ORF">ECU01_0980</name>
</gene>
<dbReference type="PANTHER" id="PTHR22846:SF2">
    <property type="entry name" value="F-BOX-LIKE_WD REPEAT-CONTAINING PROTEIN EBI"/>
    <property type="match status" value="1"/>
</dbReference>
<dbReference type="PROSITE" id="PS50082">
    <property type="entry name" value="WD_REPEATS_2"/>
    <property type="match status" value="1"/>
</dbReference>
<dbReference type="GO" id="GO:0000118">
    <property type="term" value="C:histone deacetylase complex"/>
    <property type="evidence" value="ECO:0007669"/>
    <property type="project" value="TreeGrafter"/>
</dbReference>
<dbReference type="VEuPathDB" id="MicrosporidiaDB:ECU01_0980"/>
<evidence type="ECO:0000256" key="4">
    <source>
        <dbReference type="ARBA" id="ARBA00023242"/>
    </source>
</evidence>
<dbReference type="Gene3D" id="1.20.960.30">
    <property type="match status" value="1"/>
</dbReference>
<dbReference type="InterPro" id="IPR019775">
    <property type="entry name" value="WD40_repeat_CS"/>
</dbReference>
<evidence type="ECO:0000256" key="1">
    <source>
        <dbReference type="ARBA" id="ARBA00004123"/>
    </source>
</evidence>
<dbReference type="Gene3D" id="2.130.10.10">
    <property type="entry name" value="YVTN repeat-like/Quinoprotein amine dehydrogenase"/>
    <property type="match status" value="2"/>
</dbReference>
<keyword evidence="4" id="KW-0539">Nucleus</keyword>
<proteinExistence type="predicted"/>
<dbReference type="GO" id="GO:0003714">
    <property type="term" value="F:transcription corepressor activity"/>
    <property type="evidence" value="ECO:0007669"/>
    <property type="project" value="InterPro"/>
</dbReference>
<dbReference type="InterPro" id="IPR001680">
    <property type="entry name" value="WD40_rpt"/>
</dbReference>
<dbReference type="PANTHER" id="PTHR22846">
    <property type="entry name" value="WD40 REPEAT PROTEIN"/>
    <property type="match status" value="1"/>
</dbReference>
<evidence type="ECO:0000256" key="3">
    <source>
        <dbReference type="ARBA" id="ARBA00022737"/>
    </source>
</evidence>
<evidence type="ECO:0000256" key="2">
    <source>
        <dbReference type="ARBA" id="ARBA00022574"/>
    </source>
</evidence>
<reference evidence="6" key="1">
    <citation type="journal article" date="2013" name="Eukaryot. Cell">
        <title>Extremely Reduced Levels of Heterozygosity in the Vertebrate Pathogen Encephalitozoon cuniculi.</title>
        <authorList>
            <person name="Selman M."/>
            <person name="Sak B."/>
            <person name="Kvac M."/>
            <person name="Farinelli L."/>
            <person name="Weiss L.M."/>
            <person name="Corradi N."/>
        </authorList>
    </citation>
    <scope>NUCLEOTIDE SEQUENCE</scope>
</reference>
<dbReference type="InterPro" id="IPR045183">
    <property type="entry name" value="Ebi-like"/>
</dbReference>
<dbReference type="SMART" id="SM00320">
    <property type="entry name" value="WD40"/>
    <property type="match status" value="5"/>
</dbReference>
<dbReference type="InterPro" id="IPR015943">
    <property type="entry name" value="WD40/YVTN_repeat-like_dom_sf"/>
</dbReference>
<dbReference type="Pfam" id="PF00400">
    <property type="entry name" value="WD40"/>
    <property type="match status" value="2"/>
</dbReference>
<dbReference type="VEuPathDB" id="MicrosporidiaDB:AEWR_010820"/>
<sequence>MIEMSRDEINQLVSKYLEDEGYIYTLFTFRNEATRSDKPLSHSLISLVGKGLQYLYGRKHLRGSEVVPCEAKFSLSEEHVCDFGGKEPGSGGAEHGSREKKAMDVGVEEVCLDGVGNGLLSCWNGERLGVYTASGEILGFGSGNLLWKKDIRGLTALSWSGDDLVVGNEGGEVITINIPSGRTRSYACHSKGVTRIRQRGRGILSSGKDGRIVMMNNGIVEVNVSECEIEDVVWMGESEVGCSLSDFSVLFVDADGPKISKIGNHHGKVSGMEYNGLVLSTSSYDGTLGLWNTASMSGNRMDAHEGGVNGHRWMNDRIITCGSDGFVKVWDVKSPVPTHKLKHGDNVMAVDCSSCLVASGSLGGRVMLSDTRCREVYRCNVDGCVSSLLFSENGSYLCICVSDGPPRLINLRYF</sequence>
<dbReference type="PROSITE" id="PS50294">
    <property type="entry name" value="WD_REPEATS_REGION"/>
    <property type="match status" value="1"/>
</dbReference>
<dbReference type="VEuPathDB" id="MicrosporidiaDB:AEWD_010820"/>
<organism evidence="6">
    <name type="scientific">Encephalitozoon cuniculi</name>
    <name type="common">Microsporidian parasite</name>
    <dbReference type="NCBI Taxonomy" id="6035"/>
    <lineage>
        <taxon>Eukaryota</taxon>
        <taxon>Fungi</taxon>
        <taxon>Fungi incertae sedis</taxon>
        <taxon>Microsporidia</taxon>
        <taxon>Unikaryonidae</taxon>
        <taxon>Encephalitozoon</taxon>
    </lineage>
</organism>
<dbReference type="VEuPathDB" id="MicrosporidiaDB:M970_010820"/>
<name>M1JKL3_ENCCN</name>
<dbReference type="GO" id="GO:0006357">
    <property type="term" value="P:regulation of transcription by RNA polymerase II"/>
    <property type="evidence" value="ECO:0007669"/>
    <property type="project" value="TreeGrafter"/>
</dbReference>
<evidence type="ECO:0000313" key="6">
    <source>
        <dbReference type="EMBL" id="AGE96034.1"/>
    </source>
</evidence>
<comment type="subcellular location">
    <subcellularLocation>
        <location evidence="1">Nucleus</location>
    </subcellularLocation>
</comment>